<organism evidence="1 2">
    <name type="scientific">Rhodopirellula maiorica SM1</name>
    <dbReference type="NCBI Taxonomy" id="1265738"/>
    <lineage>
        <taxon>Bacteria</taxon>
        <taxon>Pseudomonadati</taxon>
        <taxon>Planctomycetota</taxon>
        <taxon>Planctomycetia</taxon>
        <taxon>Pirellulales</taxon>
        <taxon>Pirellulaceae</taxon>
        <taxon>Novipirellula</taxon>
    </lineage>
</organism>
<dbReference type="RefSeq" id="WP_008706588.1">
    <property type="nucleotide sequence ID" value="NZ_ANOG01000953.1"/>
</dbReference>
<dbReference type="EMBL" id="ANOG01000953">
    <property type="protein sequence ID" value="EMI16480.1"/>
    <property type="molecule type" value="Genomic_DNA"/>
</dbReference>
<dbReference type="PATRIC" id="fig|1265738.3.peg.6590"/>
<dbReference type="Proteomes" id="UP000011991">
    <property type="component" value="Unassembled WGS sequence"/>
</dbReference>
<protein>
    <submittedName>
        <fullName evidence="1">Uncharacterized protein</fullName>
    </submittedName>
</protein>
<evidence type="ECO:0000313" key="1">
    <source>
        <dbReference type="EMBL" id="EMI16480.1"/>
    </source>
</evidence>
<proteinExistence type="predicted"/>
<sequence>MMSLSQIAQWMIRIRQQEERTPALVLPERFGLRSSFYDSLGNAFVDAGIHQVRFDVLRPIGGLWQATTNRLFAYQARQINRVLARGNANGRHIHLAWTAAIARPTQNGSHLLSTFVVGIATTSDTLPSWIVPIGISESMA</sequence>
<gene>
    <name evidence="1" type="ORF">RMSM_06599</name>
</gene>
<reference evidence="1 2" key="1">
    <citation type="journal article" date="2013" name="Mar. Genomics">
        <title>Expression of sulfatases in Rhodopirellula baltica and the diversity of sulfatases in the genus Rhodopirellula.</title>
        <authorList>
            <person name="Wegner C.E."/>
            <person name="Richter-Heitmann T."/>
            <person name="Klindworth A."/>
            <person name="Klockow C."/>
            <person name="Richter M."/>
            <person name="Achstetter T."/>
            <person name="Glockner F.O."/>
            <person name="Harder J."/>
        </authorList>
    </citation>
    <scope>NUCLEOTIDE SEQUENCE [LARGE SCALE GENOMIC DNA]</scope>
    <source>
        <strain evidence="1 2">SM1</strain>
    </source>
</reference>
<dbReference type="AlphaFoldDB" id="M5RAS9"/>
<dbReference type="OrthoDB" id="281306at2"/>
<keyword evidence="2" id="KW-1185">Reference proteome</keyword>
<name>M5RAS9_9BACT</name>
<comment type="caution">
    <text evidence="1">The sequence shown here is derived from an EMBL/GenBank/DDBJ whole genome shotgun (WGS) entry which is preliminary data.</text>
</comment>
<evidence type="ECO:0000313" key="2">
    <source>
        <dbReference type="Proteomes" id="UP000011991"/>
    </source>
</evidence>
<accession>M5RAS9</accession>